<evidence type="ECO:0000313" key="1">
    <source>
        <dbReference type="EMBL" id="HIW01808.1"/>
    </source>
</evidence>
<dbReference type="EMBL" id="DXHS01000009">
    <property type="protein sequence ID" value="HIW01808.1"/>
    <property type="molecule type" value="Genomic_DNA"/>
</dbReference>
<gene>
    <name evidence="1" type="ORF">H9892_00485</name>
</gene>
<dbReference type="Gene3D" id="1.10.3210.10">
    <property type="entry name" value="Hypothetical protein af1432"/>
    <property type="match status" value="1"/>
</dbReference>
<reference evidence="1" key="2">
    <citation type="submission" date="2021-04" db="EMBL/GenBank/DDBJ databases">
        <authorList>
            <person name="Gilroy R."/>
        </authorList>
    </citation>
    <scope>NUCLEOTIDE SEQUENCE</scope>
    <source>
        <strain evidence="1">12435</strain>
    </source>
</reference>
<evidence type="ECO:0000313" key="2">
    <source>
        <dbReference type="Proteomes" id="UP000823990"/>
    </source>
</evidence>
<protein>
    <submittedName>
        <fullName evidence="1">Phosphohydrolase</fullName>
    </submittedName>
</protein>
<name>A0A9D1PYU5_9FIRM</name>
<accession>A0A9D1PYU5</accession>
<comment type="caution">
    <text evidence="1">The sequence shown here is derived from an EMBL/GenBank/DDBJ whole genome shotgun (WGS) entry which is preliminary data.</text>
</comment>
<dbReference type="Proteomes" id="UP000823990">
    <property type="component" value="Unassembled WGS sequence"/>
</dbReference>
<dbReference type="AlphaFoldDB" id="A0A9D1PYU5"/>
<reference evidence="1" key="1">
    <citation type="journal article" date="2021" name="PeerJ">
        <title>Extensive microbial diversity within the chicken gut microbiome revealed by metagenomics and culture.</title>
        <authorList>
            <person name="Gilroy R."/>
            <person name="Ravi A."/>
            <person name="Getino M."/>
            <person name="Pursley I."/>
            <person name="Horton D.L."/>
            <person name="Alikhan N.F."/>
            <person name="Baker D."/>
            <person name="Gharbi K."/>
            <person name="Hall N."/>
            <person name="Watson M."/>
            <person name="Adriaenssens E.M."/>
            <person name="Foster-Nyarko E."/>
            <person name="Jarju S."/>
            <person name="Secka A."/>
            <person name="Antonio M."/>
            <person name="Oren A."/>
            <person name="Chaudhuri R.R."/>
            <person name="La Ragione R."/>
            <person name="Hildebrand F."/>
            <person name="Pallen M.J."/>
        </authorList>
    </citation>
    <scope>NUCLEOTIDE SEQUENCE</scope>
    <source>
        <strain evidence="1">12435</strain>
    </source>
</reference>
<organism evidence="1 2">
    <name type="scientific">Candidatus Protoclostridium stercorigallinarum</name>
    <dbReference type="NCBI Taxonomy" id="2838741"/>
    <lineage>
        <taxon>Bacteria</taxon>
        <taxon>Bacillati</taxon>
        <taxon>Bacillota</taxon>
        <taxon>Clostridia</taxon>
        <taxon>Candidatus Protoclostridium</taxon>
    </lineage>
</organism>
<sequence length="243" mass="27037">MSAYRRITIADVKAGDEVRALIDMQSRYLETLGYTEHGVRHVGYVSKTTANILRETGADERTIELGEIAGWLHDVGNSLCRAHHGLLGGTLAYGVLVRLGMDPAEAAHIANAIANHEEETGVAGDALSAALILADKSDAHRSRINKKNYDEFDIHDRVNMSIKKNYLVVDRAKTVIRLVIIMDSTSAPMEYLQIYLDRMVMCEKAASRLGYTFELVINGVLINHHKRGRELALRSHEDILSQD</sequence>
<dbReference type="SUPFAM" id="SSF109604">
    <property type="entry name" value="HD-domain/PDEase-like"/>
    <property type="match status" value="1"/>
</dbReference>
<proteinExistence type="predicted"/>